<proteinExistence type="predicted"/>
<name>A0A813KJB6_POLGL</name>
<gene>
    <name evidence="3" type="ORF">PGLA2088_LOCUS32444</name>
</gene>
<evidence type="ECO:0000256" key="2">
    <source>
        <dbReference type="SAM" id="MobiDB-lite"/>
    </source>
</evidence>
<keyword evidence="1" id="KW-0175">Coiled coil</keyword>
<dbReference type="EMBL" id="CAJNNW010030110">
    <property type="protein sequence ID" value="CAE8702498.1"/>
    <property type="molecule type" value="Genomic_DNA"/>
</dbReference>
<comment type="caution">
    <text evidence="3">The sequence shown here is derived from an EMBL/GenBank/DDBJ whole genome shotgun (WGS) entry which is preliminary data.</text>
</comment>
<protein>
    <submittedName>
        <fullName evidence="3">Uncharacterized protein</fullName>
    </submittedName>
</protein>
<evidence type="ECO:0000313" key="4">
    <source>
        <dbReference type="Proteomes" id="UP000626109"/>
    </source>
</evidence>
<dbReference type="AlphaFoldDB" id="A0A813KJB6"/>
<dbReference type="Proteomes" id="UP000626109">
    <property type="component" value="Unassembled WGS sequence"/>
</dbReference>
<feature type="coiled-coil region" evidence="1">
    <location>
        <begin position="36"/>
        <end position="117"/>
    </location>
</feature>
<organism evidence="3 4">
    <name type="scientific">Polarella glacialis</name>
    <name type="common">Dinoflagellate</name>
    <dbReference type="NCBI Taxonomy" id="89957"/>
    <lineage>
        <taxon>Eukaryota</taxon>
        <taxon>Sar</taxon>
        <taxon>Alveolata</taxon>
        <taxon>Dinophyceae</taxon>
        <taxon>Suessiales</taxon>
        <taxon>Suessiaceae</taxon>
        <taxon>Polarella</taxon>
    </lineage>
</organism>
<sequence length="138" mass="15354">MAGPELGPVGEVSAIEAHTSGPSSSFGEQMFVPCSQELLVDEVTSLRRKLEKERQEFSEREDELIDHCHKLEAAIETIVGQLQESHAAVAAVKNAEMERLREENDLLNALVKQLTTERLDSVSEASRLVKQLSIERLD</sequence>
<accession>A0A813KJB6</accession>
<evidence type="ECO:0000313" key="3">
    <source>
        <dbReference type="EMBL" id="CAE8702498.1"/>
    </source>
</evidence>
<feature type="region of interest" description="Disordered" evidence="2">
    <location>
        <begin position="1"/>
        <end position="28"/>
    </location>
</feature>
<reference evidence="3" key="1">
    <citation type="submission" date="2021-02" db="EMBL/GenBank/DDBJ databases">
        <authorList>
            <person name="Dougan E. K."/>
            <person name="Rhodes N."/>
            <person name="Thang M."/>
            <person name="Chan C."/>
        </authorList>
    </citation>
    <scope>NUCLEOTIDE SEQUENCE</scope>
</reference>
<evidence type="ECO:0000256" key="1">
    <source>
        <dbReference type="SAM" id="Coils"/>
    </source>
</evidence>